<gene>
    <name evidence="4" type="ORF">HUK65_05325</name>
</gene>
<evidence type="ECO:0000256" key="1">
    <source>
        <dbReference type="SAM" id="Coils"/>
    </source>
</evidence>
<evidence type="ECO:0000313" key="4">
    <source>
        <dbReference type="EMBL" id="NYS24406.1"/>
    </source>
</evidence>
<dbReference type="RefSeq" id="WP_179905111.1">
    <property type="nucleotide sequence ID" value="NZ_JACBXS010000008.1"/>
</dbReference>
<name>A0A7Z0HY15_9RHOB</name>
<feature type="compositionally biased region" description="Basic and acidic residues" evidence="2">
    <location>
        <begin position="716"/>
        <end position="728"/>
    </location>
</feature>
<evidence type="ECO:0000256" key="3">
    <source>
        <dbReference type="SAM" id="Phobius"/>
    </source>
</evidence>
<feature type="transmembrane region" description="Helical" evidence="3">
    <location>
        <begin position="31"/>
        <end position="51"/>
    </location>
</feature>
<keyword evidence="3" id="KW-0472">Membrane</keyword>
<organism evidence="4 5">
    <name type="scientific">Rhabdonatronobacter sediminivivens</name>
    <dbReference type="NCBI Taxonomy" id="2743469"/>
    <lineage>
        <taxon>Bacteria</taxon>
        <taxon>Pseudomonadati</taxon>
        <taxon>Pseudomonadota</taxon>
        <taxon>Alphaproteobacteria</taxon>
        <taxon>Rhodobacterales</taxon>
        <taxon>Paracoccaceae</taxon>
        <taxon>Rhabdonatronobacter</taxon>
    </lineage>
</organism>
<keyword evidence="3" id="KW-0812">Transmembrane</keyword>
<feature type="transmembrane region" description="Helical" evidence="3">
    <location>
        <begin position="57"/>
        <end position="79"/>
    </location>
</feature>
<feature type="coiled-coil region" evidence="1">
    <location>
        <begin position="488"/>
        <end position="603"/>
    </location>
</feature>
<evidence type="ECO:0000256" key="2">
    <source>
        <dbReference type="SAM" id="MobiDB-lite"/>
    </source>
</evidence>
<dbReference type="Proteomes" id="UP000529417">
    <property type="component" value="Unassembled WGS sequence"/>
</dbReference>
<comment type="caution">
    <text evidence="4">The sequence shown here is derived from an EMBL/GenBank/DDBJ whole genome shotgun (WGS) entry which is preliminary data.</text>
</comment>
<feature type="compositionally biased region" description="Basic and acidic residues" evidence="2">
    <location>
        <begin position="736"/>
        <end position="745"/>
    </location>
</feature>
<proteinExistence type="predicted"/>
<feature type="compositionally biased region" description="Basic and acidic residues" evidence="2">
    <location>
        <begin position="693"/>
        <end position="709"/>
    </location>
</feature>
<dbReference type="EMBL" id="JACBXS010000008">
    <property type="protein sequence ID" value="NYS24406.1"/>
    <property type="molecule type" value="Genomic_DNA"/>
</dbReference>
<keyword evidence="1" id="KW-0175">Coiled coil</keyword>
<keyword evidence="5" id="KW-1185">Reference proteome</keyword>
<feature type="region of interest" description="Disordered" evidence="2">
    <location>
        <begin position="640"/>
        <end position="782"/>
    </location>
</feature>
<feature type="compositionally biased region" description="Basic and acidic residues" evidence="2">
    <location>
        <begin position="657"/>
        <end position="669"/>
    </location>
</feature>
<dbReference type="Pfam" id="PF13779">
    <property type="entry name" value="DUF4175"/>
    <property type="match status" value="1"/>
</dbReference>
<feature type="compositionally biased region" description="Basic and acidic residues" evidence="2">
    <location>
        <begin position="752"/>
        <end position="761"/>
    </location>
</feature>
<accession>A0A7Z0HY15</accession>
<sequence>MRPNGLDPSSILKRQIRRTLSGLWAERLSRAFWPFTTLALFCAAALGFGLQDVLPPLVSTWVALGSGVALLGLLALGLWRFSPPRRVNALDRLDRSLPARPLSALADAQAIGRDDPASGMVWQAHLRRMLAILATARPVPGDLRLARHDRFALRYVALTAFGLSLLFGAPSRITEATEIAQLPGRAEAVGLGPSWEAWAQPPSYTGRPSLYLNEVDRTVLQLPEGTRVTVRFYGQPGVMSVVESVSGRDEAEPEDMAQDFEITRTGRLSVRGPAGRDWEITMLEDQPPEVELIGMMERERGGQMRQDYRAEDDYGITGGSAEIALNLDAVDRRFGLAADPDPREPITLDLPMPVSGSRTDFTESLFGDMSQHPWANMPVTIALQVEDARGQMGETGPQEVTLPGRRFFDPMAAAVIELRRDILWSQENTARADQLMRAIAHRPEDAFRSDNAIPRFRSAQALLRASLDDGLNESTREELAQTLWDLAILLEEGDLADARERLRRAQERLDEAMRSGADPSEVQELMDELREALRDYMEEMAQQPRERGEAPPDGESMEITQDQIQELLDRIEELMEEGRMDEAAELMAQLNMLLENLEFVEGDGEGGPGNEAMEGLGDTLRDQQDLADDTFREFQEQFNRGAPDADGEGEPQGSDELAERQQALRDMLREQQLQPLPGEGTPEGDAALEALEDAQRAMEEAEEALRDGDTTGALDRQAEAMEALREGMRNMNEALAQDRRDRGEEGQQTGENGRDGSRDPLGRSLGGEIGTDDDMLQGEDTRRRAQELLDEIRRRSAELDRPDAELDYLRRLLDRF</sequence>
<protein>
    <submittedName>
        <fullName evidence="4">DUF4175 domain-containing protein</fullName>
    </submittedName>
</protein>
<dbReference type="AlphaFoldDB" id="A0A7Z0HY15"/>
<keyword evidence="3" id="KW-1133">Transmembrane helix</keyword>
<evidence type="ECO:0000313" key="5">
    <source>
        <dbReference type="Proteomes" id="UP000529417"/>
    </source>
</evidence>
<reference evidence="4 5" key="1">
    <citation type="journal article" date="2000" name="Arch. Microbiol.">
        <title>Rhodobaca bogoriensis gen. nov. and sp. nov., an alkaliphilic purple nonsulfur bacterium from African Rift Valley soda lakes.</title>
        <authorList>
            <person name="Milford A.D."/>
            <person name="Achenbach L.A."/>
            <person name="Jung D.O."/>
            <person name="Madigan M.T."/>
        </authorList>
    </citation>
    <scope>NUCLEOTIDE SEQUENCE [LARGE SCALE GENOMIC DNA]</scope>
    <source>
        <strain evidence="4 5">2376</strain>
    </source>
</reference>
<dbReference type="InterPro" id="IPR012683">
    <property type="entry name" value="CHP02302_TM"/>
</dbReference>